<dbReference type="PANTHER" id="PTHR11076:SF33">
    <property type="entry name" value="DNA POLYMERASE KAPPA"/>
    <property type="match status" value="1"/>
</dbReference>
<dbReference type="InterPro" id="IPR050116">
    <property type="entry name" value="DNA_polymerase-Y"/>
</dbReference>
<organism evidence="3 4">
    <name type="scientific">Sneathia sanguinegens</name>
    <dbReference type="NCBI Taxonomy" id="40543"/>
    <lineage>
        <taxon>Bacteria</taxon>
        <taxon>Fusobacteriati</taxon>
        <taxon>Fusobacteriota</taxon>
        <taxon>Fusobacteriia</taxon>
        <taxon>Fusobacteriales</taxon>
        <taxon>Leptotrichiaceae</taxon>
        <taxon>Sneathia</taxon>
    </lineage>
</organism>
<sequence>MFLHYDMDCFFASIEMRDRPELKSKALVVGDHVVATCNYIARKYGIHSAMTVSMAKKYFLRF</sequence>
<protein>
    <recommendedName>
        <fullName evidence="2">UmuC domain-containing protein</fullName>
    </recommendedName>
</protein>
<dbReference type="Gene3D" id="3.40.1170.60">
    <property type="match status" value="1"/>
</dbReference>
<evidence type="ECO:0000313" key="4">
    <source>
        <dbReference type="Proteomes" id="UP001225134"/>
    </source>
</evidence>
<reference evidence="3 4" key="1">
    <citation type="submission" date="2023-06" db="EMBL/GenBank/DDBJ databases">
        <title>Antibody response to the Sneathia vaginalis cytopathogenic toxin A during pregnancy.</title>
        <authorList>
            <person name="Mccoy Z.T."/>
            <person name="Serrano M.G."/>
            <person name="Spaine K."/>
            <person name="Edwards D.J."/>
            <person name="Buck G.A."/>
            <person name="Jefferson K."/>
        </authorList>
    </citation>
    <scope>NUCLEOTIDE SEQUENCE [LARGE SCALE GENOMIC DNA]</scope>
    <source>
        <strain evidence="3 4">CCUG 42621</strain>
    </source>
</reference>
<dbReference type="PROSITE" id="PS50173">
    <property type="entry name" value="UMUC"/>
    <property type="match status" value="1"/>
</dbReference>
<name>A0ABT7HJJ7_9FUSO</name>
<dbReference type="PANTHER" id="PTHR11076">
    <property type="entry name" value="DNA REPAIR POLYMERASE UMUC / TRANSFERASE FAMILY MEMBER"/>
    <property type="match status" value="1"/>
</dbReference>
<evidence type="ECO:0000259" key="2">
    <source>
        <dbReference type="PROSITE" id="PS50173"/>
    </source>
</evidence>
<evidence type="ECO:0000256" key="1">
    <source>
        <dbReference type="ARBA" id="ARBA00010945"/>
    </source>
</evidence>
<dbReference type="SUPFAM" id="SSF56672">
    <property type="entry name" value="DNA/RNA polymerases"/>
    <property type="match status" value="1"/>
</dbReference>
<proteinExistence type="inferred from homology"/>
<dbReference type="Gene3D" id="3.30.70.270">
    <property type="match status" value="1"/>
</dbReference>
<dbReference type="InterPro" id="IPR043128">
    <property type="entry name" value="Rev_trsase/Diguanyl_cyclase"/>
</dbReference>
<accession>A0ABT7HJJ7</accession>
<gene>
    <name evidence="3" type="ORF">QQA45_02300</name>
</gene>
<comment type="caution">
    <text evidence="3">The sequence shown here is derived from an EMBL/GenBank/DDBJ whole genome shotgun (WGS) entry which is preliminary data.</text>
</comment>
<feature type="domain" description="UmuC" evidence="2">
    <location>
        <begin position="2"/>
        <end position="62"/>
    </location>
</feature>
<keyword evidence="4" id="KW-1185">Reference proteome</keyword>
<evidence type="ECO:0000313" key="3">
    <source>
        <dbReference type="EMBL" id="MDK9580352.1"/>
    </source>
</evidence>
<comment type="similarity">
    <text evidence="1">Belongs to the DNA polymerase type-Y family.</text>
</comment>
<dbReference type="InterPro" id="IPR043502">
    <property type="entry name" value="DNA/RNA_pol_sf"/>
</dbReference>
<dbReference type="InterPro" id="IPR001126">
    <property type="entry name" value="UmuC"/>
</dbReference>
<dbReference type="Pfam" id="PF00817">
    <property type="entry name" value="IMS"/>
    <property type="match status" value="1"/>
</dbReference>
<dbReference type="EMBL" id="JASSPP010000002">
    <property type="protein sequence ID" value="MDK9580352.1"/>
    <property type="molecule type" value="Genomic_DNA"/>
</dbReference>
<dbReference type="Proteomes" id="UP001225134">
    <property type="component" value="Unassembled WGS sequence"/>
</dbReference>